<dbReference type="EMBL" id="AP018164">
    <property type="protein sequence ID" value="BAX93348.1"/>
    <property type="molecule type" value="Genomic_DNA"/>
</dbReference>
<proteinExistence type="predicted"/>
<dbReference type="Gene3D" id="3.40.50.720">
    <property type="entry name" value="NAD(P)-binding Rossmann-like Domain"/>
    <property type="match status" value="1"/>
</dbReference>
<dbReference type="KEGG" id="mshg:MSG_03210"/>
<name>A0A1Z4EK63_9MYCO</name>
<protein>
    <submittedName>
        <fullName evidence="1">Uncharacterized protein</fullName>
    </submittedName>
</protein>
<keyword evidence="2" id="KW-1185">Reference proteome</keyword>
<accession>A0A1Z4EK63</accession>
<sequence>MPRTAYVTGAAGFVGRHLGRTPRCRRLARHGVVPAHRPGRGGVWASFKEVVNTIEELLGKPQTTRVAPRLVVALLCAASTATSVLTGREPELTIPKYRRAVGDLRVDDRVAREELGLNHTPLKQQLADTVAWLTQVGSLDPERVEKQ</sequence>
<evidence type="ECO:0000313" key="1">
    <source>
        <dbReference type="EMBL" id="BAX93348.1"/>
    </source>
</evidence>
<evidence type="ECO:0000313" key="2">
    <source>
        <dbReference type="Proteomes" id="UP000217736"/>
    </source>
</evidence>
<dbReference type="InterPro" id="IPR036291">
    <property type="entry name" value="NAD(P)-bd_dom_sf"/>
</dbReference>
<reference evidence="2" key="1">
    <citation type="submission" date="2017-06" db="EMBL/GenBank/DDBJ databases">
        <title>Complete Genome Sequence of Mycobacterium shigaense.</title>
        <authorList>
            <person name="Fukano H."/>
            <person name="Yoshida M."/>
            <person name="Kazumi Y."/>
            <person name="Ogura Y."/>
            <person name="Mitarai S."/>
            <person name="Hayashi T."/>
            <person name="Hoshino Y."/>
        </authorList>
    </citation>
    <scope>NUCLEOTIDE SEQUENCE [LARGE SCALE GENOMIC DNA]</scope>
    <source>
        <strain evidence="2">UN-152</strain>
    </source>
</reference>
<dbReference type="AlphaFoldDB" id="A0A1Z4EK63"/>
<dbReference type="Proteomes" id="UP000217736">
    <property type="component" value="Chromosome"/>
</dbReference>
<organism evidence="1 2">
    <name type="scientific">Mycobacterium shigaense</name>
    <dbReference type="NCBI Taxonomy" id="722731"/>
    <lineage>
        <taxon>Bacteria</taxon>
        <taxon>Bacillati</taxon>
        <taxon>Actinomycetota</taxon>
        <taxon>Actinomycetes</taxon>
        <taxon>Mycobacteriales</taxon>
        <taxon>Mycobacteriaceae</taxon>
        <taxon>Mycobacterium</taxon>
        <taxon>Mycobacterium simiae complex</taxon>
    </lineage>
</organism>
<dbReference type="SUPFAM" id="SSF51735">
    <property type="entry name" value="NAD(P)-binding Rossmann-fold domains"/>
    <property type="match status" value="1"/>
</dbReference>
<gene>
    <name evidence="1" type="ORF">MSG_03210</name>
</gene>